<dbReference type="AlphaFoldDB" id="A0A0D8BXA8"/>
<evidence type="ECO:0000256" key="5">
    <source>
        <dbReference type="ARBA" id="ARBA00022475"/>
    </source>
</evidence>
<comment type="similarity">
    <text evidence="2 12">Belongs to the type III secretion exporter family.</text>
</comment>
<evidence type="ECO:0000256" key="4">
    <source>
        <dbReference type="ARBA" id="ARBA00022448"/>
    </source>
</evidence>
<dbReference type="GO" id="GO:0005886">
    <property type="term" value="C:plasma membrane"/>
    <property type="evidence" value="ECO:0007669"/>
    <property type="project" value="UniProtKB-SubCell"/>
</dbReference>
<dbReference type="EMBL" id="JYBP01000003">
    <property type="protein sequence ID" value="KJE28808.1"/>
    <property type="molecule type" value="Genomic_DNA"/>
</dbReference>
<evidence type="ECO:0000256" key="8">
    <source>
        <dbReference type="ARBA" id="ARBA00022927"/>
    </source>
</evidence>
<evidence type="ECO:0000256" key="1">
    <source>
        <dbReference type="ARBA" id="ARBA00004651"/>
    </source>
</evidence>
<comment type="function">
    <text evidence="12">Required for formation of the rod structure in the basal body of the flagellar apparatus. Together with FliI and FliH, may constitute the export apparatus of flagellin.</text>
</comment>
<keyword evidence="6 12" id="KW-0812">Transmembrane</keyword>
<dbReference type="Gene3D" id="6.10.250.2080">
    <property type="match status" value="1"/>
</dbReference>
<feature type="transmembrane region" description="Helical" evidence="12">
    <location>
        <begin position="91"/>
        <end position="124"/>
    </location>
</feature>
<keyword evidence="7 12" id="KW-1005">Bacterial flagellum biogenesis</keyword>
<dbReference type="SUPFAM" id="SSF160544">
    <property type="entry name" value="EscU C-terminal domain-like"/>
    <property type="match status" value="1"/>
</dbReference>
<dbReference type="GO" id="GO:0044780">
    <property type="term" value="P:bacterial-type flagellum assembly"/>
    <property type="evidence" value="ECO:0007669"/>
    <property type="project" value="InterPro"/>
</dbReference>
<keyword evidence="13" id="KW-0282">Flagellum</keyword>
<keyword evidence="10 12" id="KW-0472">Membrane</keyword>
<evidence type="ECO:0000256" key="2">
    <source>
        <dbReference type="ARBA" id="ARBA00010690"/>
    </source>
</evidence>
<evidence type="ECO:0000256" key="9">
    <source>
        <dbReference type="ARBA" id="ARBA00022989"/>
    </source>
</evidence>
<evidence type="ECO:0000256" key="10">
    <source>
        <dbReference type="ARBA" id="ARBA00023136"/>
    </source>
</evidence>
<dbReference type="RefSeq" id="WP_044731710.1">
    <property type="nucleotide sequence ID" value="NZ_JYBP01000003.1"/>
</dbReference>
<dbReference type="Pfam" id="PF01312">
    <property type="entry name" value="Bac_export_2"/>
    <property type="match status" value="1"/>
</dbReference>
<protein>
    <recommendedName>
        <fullName evidence="3 12">Flagellar biosynthetic protein FlhB</fullName>
    </recommendedName>
</protein>
<organism evidence="13 14">
    <name type="scientific">Geobacillus kaustophilus</name>
    <dbReference type="NCBI Taxonomy" id="1462"/>
    <lineage>
        <taxon>Bacteria</taxon>
        <taxon>Bacillati</taxon>
        <taxon>Bacillota</taxon>
        <taxon>Bacilli</taxon>
        <taxon>Bacillales</taxon>
        <taxon>Anoxybacillaceae</taxon>
        <taxon>Geobacillus</taxon>
        <taxon>Geobacillus thermoleovorans group</taxon>
    </lineage>
</organism>
<evidence type="ECO:0000256" key="3">
    <source>
        <dbReference type="ARBA" id="ARBA00021622"/>
    </source>
</evidence>
<dbReference type="PANTHER" id="PTHR30531">
    <property type="entry name" value="FLAGELLAR BIOSYNTHETIC PROTEIN FLHB"/>
    <property type="match status" value="1"/>
</dbReference>
<keyword evidence="4 12" id="KW-0813">Transport</keyword>
<feature type="transmembrane region" description="Helical" evidence="12">
    <location>
        <begin position="39"/>
        <end position="56"/>
    </location>
</feature>
<keyword evidence="11 12" id="KW-1006">Bacterial flagellum protein export</keyword>
<keyword evidence="13" id="KW-0966">Cell projection</keyword>
<dbReference type="Proteomes" id="UP000032522">
    <property type="component" value="Unassembled WGS sequence"/>
</dbReference>
<dbReference type="NCBIfam" id="TIGR00328">
    <property type="entry name" value="flhB"/>
    <property type="match status" value="1"/>
</dbReference>
<accession>A0A0D8BXA8</accession>
<dbReference type="PATRIC" id="fig|1462.6.peg.2062"/>
<dbReference type="InterPro" id="IPR006136">
    <property type="entry name" value="FlhB"/>
</dbReference>
<evidence type="ECO:0000256" key="11">
    <source>
        <dbReference type="ARBA" id="ARBA00023225"/>
    </source>
</evidence>
<evidence type="ECO:0000256" key="6">
    <source>
        <dbReference type="ARBA" id="ARBA00022692"/>
    </source>
</evidence>
<feature type="transmembrane region" description="Helical" evidence="12">
    <location>
        <begin position="190"/>
        <end position="217"/>
    </location>
</feature>
<gene>
    <name evidence="12 13" type="primary">flhB</name>
    <name evidence="13" type="ORF">LG52_1832</name>
</gene>
<proteinExistence type="inferred from homology"/>
<dbReference type="InterPro" id="IPR029025">
    <property type="entry name" value="T3SS_substrate_exporter_C"/>
</dbReference>
<dbReference type="PANTHER" id="PTHR30531:SF12">
    <property type="entry name" value="FLAGELLAR BIOSYNTHETIC PROTEIN FLHB"/>
    <property type="match status" value="1"/>
</dbReference>
<keyword evidence="5 12" id="KW-1003">Cell membrane</keyword>
<evidence type="ECO:0000313" key="14">
    <source>
        <dbReference type="Proteomes" id="UP000032522"/>
    </source>
</evidence>
<feature type="transmembrane region" description="Helical" evidence="12">
    <location>
        <begin position="144"/>
        <end position="170"/>
    </location>
</feature>
<dbReference type="InterPro" id="IPR006135">
    <property type="entry name" value="T3SS_substrate_exporter"/>
</dbReference>
<reference evidence="13 14" key="1">
    <citation type="submission" date="2015-01" db="EMBL/GenBank/DDBJ databases">
        <authorList>
            <person name="Filippidou S."/>
            <person name="Jeanneret N."/>
            <person name="Russel-Delif L."/>
            <person name="Junier T."/>
            <person name="Wunderlin T."/>
            <person name="Molina V."/>
            <person name="Johnson S.L."/>
            <person name="Davenport K.W."/>
            <person name="Chain P.S."/>
            <person name="Dorador C."/>
            <person name="Junier P."/>
        </authorList>
    </citation>
    <scope>NUCLEOTIDE SEQUENCE [LARGE SCALE GENOMIC DNA]</scope>
    <source>
        <strain evidence="13 14">Et7/4</strain>
    </source>
</reference>
<keyword evidence="13" id="KW-0969">Cilium</keyword>
<dbReference type="FunFam" id="3.40.1690.10:FF:000001">
    <property type="entry name" value="Flagellar biosynthetic protein FlhB"/>
    <property type="match status" value="1"/>
</dbReference>
<comment type="caution">
    <text evidence="13">The sequence shown here is derived from an EMBL/GenBank/DDBJ whole genome shotgun (WGS) entry which is preliminary data.</text>
</comment>
<evidence type="ECO:0000313" key="13">
    <source>
        <dbReference type="EMBL" id="KJE28808.1"/>
    </source>
</evidence>
<dbReference type="PRINTS" id="PR00950">
    <property type="entry name" value="TYPE3IMSPROT"/>
</dbReference>
<keyword evidence="9 12" id="KW-1133">Transmembrane helix</keyword>
<keyword evidence="8 12" id="KW-0653">Protein transport</keyword>
<evidence type="ECO:0000256" key="12">
    <source>
        <dbReference type="RuleBase" id="RU364091"/>
    </source>
</evidence>
<evidence type="ECO:0000256" key="7">
    <source>
        <dbReference type="ARBA" id="ARBA00022795"/>
    </source>
</evidence>
<sequence>MGRWRLDLQFFAGEKTEKATPRKRQEVREKGQVAKSGDVVSASVLLASFLALFLAGEYERDGLLRLFTRALSDSASASLTVDSLHQLFLDWLSHAALLLAPLFAAAVLAAGLTNFLQIGAMFTVEPLKMDWNRLNPVQGMKRLFSLRALVELLKSVLKAGIIGAVVFAVLLAERSELAALVSKTPGAALIVVGGLTVKMGLYAAGALLFLALFDYLYQRFEFEKSIRMSKQDIKDEYKKTEGDPLIKSRIKQKQREMAMRRMMQEVPNADVVITNPTHYAVALKYEDGKMEAPVVVAKGADYMALKIKEVAKAHGVVTVENRPLAQALYRQTEVGDMIPEAFFKAVAEILAYVYRLKGNV</sequence>
<dbReference type="GO" id="GO:0009306">
    <property type="term" value="P:protein secretion"/>
    <property type="evidence" value="ECO:0007669"/>
    <property type="project" value="InterPro"/>
</dbReference>
<comment type="subcellular location">
    <subcellularLocation>
        <location evidence="1">Cell membrane</location>
        <topology evidence="1">Multi-pass membrane protein</topology>
    </subcellularLocation>
</comment>
<dbReference type="Gene3D" id="3.40.1690.10">
    <property type="entry name" value="secretion proteins EscU"/>
    <property type="match status" value="1"/>
</dbReference>
<dbReference type="OrthoDB" id="9807950at2"/>
<name>A0A0D8BXA8_GEOKU</name>